<dbReference type="RefSeq" id="WP_150799282.1">
    <property type="nucleotide sequence ID" value="NZ_CABVHU010000010.1"/>
</dbReference>
<evidence type="ECO:0000313" key="3">
    <source>
        <dbReference type="Proteomes" id="UP000409037"/>
    </source>
</evidence>
<dbReference type="EMBL" id="CABVHU010000010">
    <property type="protein sequence ID" value="VVO16686.1"/>
    <property type="molecule type" value="Genomic_DNA"/>
</dbReference>
<proteinExistence type="predicted"/>
<keyword evidence="1" id="KW-0812">Transmembrane</keyword>
<dbReference type="OrthoDB" id="7324255at2"/>
<name>A0A5E7DIQ9_PSEFL</name>
<reference evidence="2 3" key="1">
    <citation type="submission" date="2019-09" db="EMBL/GenBank/DDBJ databases">
        <authorList>
            <person name="Chandra G."/>
            <person name="Truman W A."/>
        </authorList>
    </citation>
    <scope>NUCLEOTIDE SEQUENCE [LARGE SCALE GENOMIC DNA]</scope>
    <source>
        <strain evidence="2">PS833</strain>
    </source>
</reference>
<evidence type="ECO:0000256" key="1">
    <source>
        <dbReference type="SAM" id="Phobius"/>
    </source>
</evidence>
<protein>
    <submittedName>
        <fullName evidence="2">Uncharacterized protein</fullName>
    </submittedName>
</protein>
<sequence>MNQELQNAMAFYESAPQDAYSGVEGKWLWLWEVLQGDFHENPTTAQTVTGTLIFMIPLVDQIGDVRDLVANCRKINKDSSDTWSWVALILTLIGLFPTLGSLLKGCLKIIVFSVRKYLFKALKPAPRIDGAVLDQAMLLLNRYLYHPAVKKVLVSMKVYNPCHYLAGKLNELNRSLSVQGLLARLDELMRVTRQLFNFVMKFGPDALGIRIERLWTIIMDVRKKADEGLAKALRPAQDYLDQIINRLRVEGDNAYRARPGNNSHVLGQRQDAELELIKQKKPDWVDEVKSLSYPALEKLPSKSLSHIAEGWPDISATSKHNGLKGAFKTFDKSMHAAKVSPGERLYRVLDPSSGDNSICWMREGEFTVLQSKSQWRREFAVWKHWNENGEYVIYTVPPGKPLQVWEGRAGTQVLKPNPSYKLEGGRQQIVLNPDDLNPKFIAPRQKTGWGYDDGIGDSNLDPIKPFLGLPELTHKWRLPDTRKEP</sequence>
<dbReference type="Proteomes" id="UP000409037">
    <property type="component" value="Unassembled WGS sequence"/>
</dbReference>
<keyword evidence="1" id="KW-0472">Membrane</keyword>
<feature type="transmembrane region" description="Helical" evidence="1">
    <location>
        <begin position="83"/>
        <end position="103"/>
    </location>
</feature>
<accession>A0A5E7DIQ9</accession>
<organism evidence="2 3">
    <name type="scientific">Pseudomonas fluorescens</name>
    <dbReference type="NCBI Taxonomy" id="294"/>
    <lineage>
        <taxon>Bacteria</taxon>
        <taxon>Pseudomonadati</taxon>
        <taxon>Pseudomonadota</taxon>
        <taxon>Gammaproteobacteria</taxon>
        <taxon>Pseudomonadales</taxon>
        <taxon>Pseudomonadaceae</taxon>
        <taxon>Pseudomonas</taxon>
    </lineage>
</organism>
<keyword evidence="1" id="KW-1133">Transmembrane helix</keyword>
<evidence type="ECO:0000313" key="2">
    <source>
        <dbReference type="EMBL" id="VVO16686.1"/>
    </source>
</evidence>
<gene>
    <name evidence="2" type="ORF">PS833_03864</name>
</gene>
<dbReference type="InterPro" id="IPR049802">
    <property type="entry name" value="RhsC-like_FIX"/>
</dbReference>
<dbReference type="AlphaFoldDB" id="A0A5E7DIQ9"/>
<dbReference type="CDD" id="cd20746">
    <property type="entry name" value="FIX_Ntox15_NUC_DUF4112_RhsA-like"/>
    <property type="match status" value="1"/>
</dbReference>